<dbReference type="PANTHER" id="PTHR11125:SF7">
    <property type="entry name" value="TRANSCRIPTION ELONGATION FACTOR SPT5"/>
    <property type="match status" value="1"/>
</dbReference>
<dbReference type="EMBL" id="JANBUO010000258">
    <property type="protein sequence ID" value="KAJ2805770.1"/>
    <property type="molecule type" value="Genomic_DNA"/>
</dbReference>
<keyword evidence="10" id="KW-0648">Protein biosynthesis</keyword>
<sequence length="1047" mass="111149">MADVEDMFDDNSEVERYSEEDEDEEEEEDERYQKRGREDAKKSTRRKRTKTTSNFLDIEASVETDDEDYDDEDDEALGDFIVENERELATAEQDALRHRSAARPPVFQDDDTLDADAIEAQLRERYSGYATSGSRGAAPPIDADWVPQRLIIPGINDPHLWMSRCSPGKERDVVLAAARRVLQWSGSAKYKGVYSVYCRDGLSGYIYVEARTLADAQAALEGIPGVFSSKMTLVPIDDMIDVVKVKSHMPKLNPGSWVRVRRGNYAGDLAQVVSILESSDSVEVRLLPRLDYSTQVNGRASKRGTRPAQRLFSIEDAQRADPRTLTSRQNEILWKNDRFINGYLHKDMRIVSLQLDNVNPTLEEIAKFAAGEAGEDGDEQAAIAALANQAAAATMGGVEEANGLGARDLQQGEQVEVIEGDLAGVVGVVRSVEGNNVIRIEPELGALARGKRAGTMSFPASQLRKRFRTGDHVKVLNGRHANETGMVLDVADAVATVYTDVSKSEIRVLTKDLRVSSDIGTSAKGGESVIVGLDVHDLVHLDGNQMGIVLKAGKDMLTVLDDRNETRAVPPRAVRPARGNFERTGVDFNGNALRRGDAVREASGARRQGTVLQVTRFSTFIKARDHDGAFAVRTRQVESLSARQNSLDPYATRSVRGGDRGRGRGRGGRVGSLRGGRDPLLGKTVIANRGPYKGYVGIVKDVMGNSVRVELHTNARVVNVEKDKLMVRLPSGETIPVVDYTSMPGTGAPQSAAPSRSSNDDAGSAGWGGNGGAADGGWAAASPAPSASAGWAGASGGSDSGGWGAPSSSSRGFGDARATPAASVASPGGFGGWDAGGDASSSGGGGSGGWDAPTPSSTGGGWDAASSTSGGAASGWGSTGNAAGGNWGTPAPITPGALPQTPGGPYPQTPGNTGGYYDAPTPGARPSDASSGPNGFFSWAVPRAVVVLGSSNQRGTIREIAAERQQAIIQLESGSSQVIDRNSVARLDPRPVRAEKRDRVVVIRGTRKGTLGTMVGKDGTEALFQADGDATWHPEPLRNLAIYNDNL</sequence>
<dbReference type="GO" id="GO:0003735">
    <property type="term" value="F:structural constituent of ribosome"/>
    <property type="evidence" value="ECO:0007669"/>
    <property type="project" value="InterPro"/>
</dbReference>
<feature type="compositionally biased region" description="Basic and acidic residues" evidence="8">
    <location>
        <begin position="31"/>
        <end position="42"/>
    </location>
</feature>
<feature type="compositionally biased region" description="Acidic residues" evidence="8">
    <location>
        <begin position="1"/>
        <end position="30"/>
    </location>
</feature>
<dbReference type="Pfam" id="PF23037">
    <property type="entry name" value="KOWx_SPT5"/>
    <property type="match status" value="1"/>
</dbReference>
<dbReference type="PROSITE" id="PS01108">
    <property type="entry name" value="RIBOSOMAL_L24"/>
    <property type="match status" value="1"/>
</dbReference>
<keyword evidence="10" id="KW-0251">Elongation factor</keyword>
<accession>A0A9W8HWG0</accession>
<feature type="region of interest" description="Disordered" evidence="8">
    <location>
        <begin position="736"/>
        <end position="931"/>
    </location>
</feature>
<dbReference type="OrthoDB" id="28901at2759"/>
<dbReference type="InterPro" id="IPR041978">
    <property type="entry name" value="KOW_Spt5_5"/>
</dbReference>
<dbReference type="InterPro" id="IPR036735">
    <property type="entry name" value="NGN_dom_sf"/>
</dbReference>
<dbReference type="InterPro" id="IPR041973">
    <property type="entry name" value="KOW_Spt5_1"/>
</dbReference>
<reference evidence="10" key="1">
    <citation type="submission" date="2022-07" db="EMBL/GenBank/DDBJ databases">
        <title>Phylogenomic reconstructions and comparative analyses of Kickxellomycotina fungi.</title>
        <authorList>
            <person name="Reynolds N.K."/>
            <person name="Stajich J.E."/>
            <person name="Barry K."/>
            <person name="Grigoriev I.V."/>
            <person name="Crous P."/>
            <person name="Smith M.E."/>
        </authorList>
    </citation>
    <scope>NUCLEOTIDE SEQUENCE</scope>
    <source>
        <strain evidence="10">NRRL 1565</strain>
    </source>
</reference>
<dbReference type="InterPro" id="IPR005824">
    <property type="entry name" value="KOW"/>
</dbReference>
<dbReference type="GO" id="GO:0003746">
    <property type="term" value="F:translation elongation factor activity"/>
    <property type="evidence" value="ECO:0007669"/>
    <property type="project" value="UniProtKB-KW"/>
</dbReference>
<comment type="function">
    <text evidence="6 7">The SPT4-SPT5 complex mediates both activation and inhibition of transcription elongation, and plays a role in pre-mRNA processing. This complex seems to be important for the stability of the RNA polymerase II elongation machinery on the chromatin template but not for the inherent ability of this machinery to translocate down the gene.</text>
</comment>
<name>A0A9W8HWG0_9FUNG</name>
<feature type="compositionally biased region" description="Low complexity" evidence="8">
    <location>
        <begin position="776"/>
        <end position="792"/>
    </location>
</feature>
<dbReference type="Pfam" id="PF23284">
    <property type="entry name" value="KOW2_Spt5"/>
    <property type="match status" value="1"/>
</dbReference>
<dbReference type="GO" id="GO:0003729">
    <property type="term" value="F:mRNA binding"/>
    <property type="evidence" value="ECO:0007669"/>
    <property type="project" value="TreeGrafter"/>
</dbReference>
<dbReference type="InterPro" id="IPR005100">
    <property type="entry name" value="NGN-domain"/>
</dbReference>
<dbReference type="InterPro" id="IPR041976">
    <property type="entry name" value="KOW_Spt5_3"/>
</dbReference>
<dbReference type="InterPro" id="IPR005825">
    <property type="entry name" value="Ribosomal_uL24_CS"/>
</dbReference>
<evidence type="ECO:0000256" key="7">
    <source>
        <dbReference type="PIRNR" id="PIRNR036945"/>
    </source>
</evidence>
<comment type="similarity">
    <text evidence="2 7">Belongs to the SPT5 family.</text>
</comment>
<feature type="compositionally biased region" description="Acidic residues" evidence="8">
    <location>
        <begin position="60"/>
        <end position="72"/>
    </location>
</feature>
<dbReference type="InterPro" id="IPR008991">
    <property type="entry name" value="Translation_prot_SH3-like_sf"/>
</dbReference>
<evidence type="ECO:0000256" key="1">
    <source>
        <dbReference type="ARBA" id="ARBA00004123"/>
    </source>
</evidence>
<feature type="compositionally biased region" description="Gly residues" evidence="8">
    <location>
        <begin position="872"/>
        <end position="887"/>
    </location>
</feature>
<evidence type="ECO:0000256" key="2">
    <source>
        <dbReference type="ARBA" id="ARBA00006956"/>
    </source>
</evidence>
<feature type="region of interest" description="Disordered" evidence="8">
    <location>
        <begin position="1"/>
        <end position="72"/>
    </location>
</feature>
<evidence type="ECO:0000313" key="10">
    <source>
        <dbReference type="EMBL" id="KAJ2805770.1"/>
    </source>
</evidence>
<feature type="compositionally biased region" description="Gly residues" evidence="8">
    <location>
        <begin position="765"/>
        <end position="775"/>
    </location>
</feature>
<evidence type="ECO:0000256" key="5">
    <source>
        <dbReference type="ARBA" id="ARBA00023242"/>
    </source>
</evidence>
<dbReference type="Pfam" id="PF03439">
    <property type="entry name" value="Spt5-NGN"/>
    <property type="match status" value="1"/>
</dbReference>
<dbReference type="InterPro" id="IPR057936">
    <property type="entry name" value="KOWx_Spt5"/>
</dbReference>
<dbReference type="SMART" id="SM00739">
    <property type="entry name" value="KOW"/>
    <property type="match status" value="6"/>
</dbReference>
<dbReference type="InterPro" id="IPR017071">
    <property type="entry name" value="TF_Spt5_eukaryote"/>
</dbReference>
<dbReference type="GO" id="GO:0005840">
    <property type="term" value="C:ribosome"/>
    <property type="evidence" value="ECO:0007669"/>
    <property type="project" value="InterPro"/>
</dbReference>
<keyword evidence="4 7" id="KW-0804">Transcription</keyword>
<protein>
    <recommendedName>
        <fullName evidence="3 7">Transcription elongation factor SPT5</fullName>
    </recommendedName>
</protein>
<dbReference type="GO" id="GO:0006357">
    <property type="term" value="P:regulation of transcription by RNA polymerase II"/>
    <property type="evidence" value="ECO:0007669"/>
    <property type="project" value="InterPro"/>
</dbReference>
<dbReference type="PIRSF" id="PIRSF036945">
    <property type="entry name" value="Spt5"/>
    <property type="match status" value="1"/>
</dbReference>
<evidence type="ECO:0000256" key="3">
    <source>
        <dbReference type="ARBA" id="ARBA00020181"/>
    </source>
</evidence>
<dbReference type="GO" id="GO:0032784">
    <property type="term" value="P:regulation of DNA-templated transcription elongation"/>
    <property type="evidence" value="ECO:0007669"/>
    <property type="project" value="InterPro"/>
</dbReference>
<keyword evidence="11" id="KW-1185">Reference proteome</keyword>
<organism evidence="10 11">
    <name type="scientific">Coemansia guatemalensis</name>
    <dbReference type="NCBI Taxonomy" id="2761395"/>
    <lineage>
        <taxon>Eukaryota</taxon>
        <taxon>Fungi</taxon>
        <taxon>Fungi incertae sedis</taxon>
        <taxon>Zoopagomycota</taxon>
        <taxon>Kickxellomycotina</taxon>
        <taxon>Kickxellomycetes</taxon>
        <taxon>Kickxellales</taxon>
        <taxon>Kickxellaceae</taxon>
        <taxon>Coemansia</taxon>
    </lineage>
</organism>
<dbReference type="Pfam" id="PF23042">
    <property type="entry name" value="KOW1_SPT5"/>
    <property type="match status" value="1"/>
</dbReference>
<gene>
    <name evidence="10" type="primary">SPT5</name>
    <name evidence="10" type="ORF">H4R20_001961</name>
</gene>
<dbReference type="Pfam" id="PF23290">
    <property type="entry name" value="KOW5_SPT5"/>
    <property type="match status" value="1"/>
</dbReference>
<dbReference type="InterPro" id="IPR039385">
    <property type="entry name" value="NGN_Euk"/>
</dbReference>
<dbReference type="AlphaFoldDB" id="A0A9W8HWG0"/>
<comment type="caution">
    <text evidence="10">The sequence shown here is derived from an EMBL/GenBank/DDBJ whole genome shotgun (WGS) entry which is preliminary data.</text>
</comment>
<dbReference type="CDD" id="cd06083">
    <property type="entry name" value="KOW_Spt5_3"/>
    <property type="match status" value="1"/>
</dbReference>
<feature type="domain" description="KOW" evidence="9">
    <location>
        <begin position="408"/>
        <end position="435"/>
    </location>
</feature>
<feature type="domain" description="KOW" evidence="9">
    <location>
        <begin position="592"/>
        <end position="617"/>
    </location>
</feature>
<keyword evidence="5 7" id="KW-0539">Nucleus</keyword>
<feature type="domain" description="KOW" evidence="9">
    <location>
        <begin position="678"/>
        <end position="705"/>
    </location>
</feature>
<dbReference type="CDD" id="cd06081">
    <property type="entry name" value="KOW_Spt5_1"/>
    <property type="match status" value="1"/>
</dbReference>
<evidence type="ECO:0000256" key="4">
    <source>
        <dbReference type="ARBA" id="ARBA00023163"/>
    </source>
</evidence>
<feature type="region of interest" description="Disordered" evidence="8">
    <location>
        <begin position="641"/>
        <end position="675"/>
    </location>
</feature>
<comment type="subcellular location">
    <subcellularLocation>
        <location evidence="1 7">Nucleus</location>
    </subcellularLocation>
</comment>
<dbReference type="Gene3D" id="2.30.30.30">
    <property type="match status" value="3"/>
</dbReference>
<evidence type="ECO:0000259" key="9">
    <source>
        <dbReference type="SMART" id="SM00739"/>
    </source>
</evidence>
<dbReference type="InterPro" id="IPR022581">
    <property type="entry name" value="Spt5_N"/>
</dbReference>
<dbReference type="GO" id="GO:0006368">
    <property type="term" value="P:transcription elongation by RNA polymerase II"/>
    <property type="evidence" value="ECO:0007669"/>
    <property type="project" value="TreeGrafter"/>
</dbReference>
<dbReference type="InterPro" id="IPR039659">
    <property type="entry name" value="SPT5"/>
</dbReference>
<feature type="domain" description="KOW" evidence="9">
    <location>
        <begin position="993"/>
        <end position="1020"/>
    </location>
</feature>
<dbReference type="PANTHER" id="PTHR11125">
    <property type="entry name" value="SUPPRESSOR OF TY 5"/>
    <property type="match status" value="1"/>
</dbReference>
<dbReference type="Proteomes" id="UP001140094">
    <property type="component" value="Unassembled WGS sequence"/>
</dbReference>
<dbReference type="SUPFAM" id="SSF50104">
    <property type="entry name" value="Translation proteins SH3-like domain"/>
    <property type="match status" value="1"/>
</dbReference>
<feature type="domain" description="KOW" evidence="9">
    <location>
        <begin position="466"/>
        <end position="493"/>
    </location>
</feature>
<dbReference type="InterPro" id="IPR041975">
    <property type="entry name" value="KOW_Spt5_2"/>
</dbReference>
<dbReference type="InterPro" id="IPR014722">
    <property type="entry name" value="Rib_uL2_dom2"/>
</dbReference>
<evidence type="ECO:0000256" key="8">
    <source>
        <dbReference type="SAM" id="MobiDB-lite"/>
    </source>
</evidence>
<feature type="compositionally biased region" description="Gly residues" evidence="8">
    <location>
        <begin position="793"/>
        <end position="804"/>
    </location>
</feature>
<evidence type="ECO:0000313" key="11">
    <source>
        <dbReference type="Proteomes" id="UP001140094"/>
    </source>
</evidence>
<dbReference type="Gene3D" id="3.30.70.940">
    <property type="entry name" value="NusG, N-terminal domain"/>
    <property type="match status" value="1"/>
</dbReference>
<feature type="domain" description="KOW" evidence="9">
    <location>
        <begin position="251"/>
        <end position="278"/>
    </location>
</feature>
<dbReference type="Pfam" id="PF11942">
    <property type="entry name" value="Spt5_N"/>
    <property type="match status" value="1"/>
</dbReference>
<proteinExistence type="inferred from homology"/>
<dbReference type="GO" id="GO:0032044">
    <property type="term" value="C:DSIF complex"/>
    <property type="evidence" value="ECO:0007669"/>
    <property type="project" value="TreeGrafter"/>
</dbReference>
<evidence type="ECO:0000256" key="6">
    <source>
        <dbReference type="ARBA" id="ARBA00024691"/>
    </source>
</evidence>
<dbReference type="CDD" id="cd09888">
    <property type="entry name" value="NGN_Euk"/>
    <property type="match status" value="1"/>
</dbReference>
<dbReference type="CDD" id="cd06085">
    <property type="entry name" value="KOW_Spt5_5"/>
    <property type="match status" value="1"/>
</dbReference>